<dbReference type="PANTHER" id="PTHR40076:SF1">
    <property type="entry name" value="MEMBRANE PROTEIN"/>
    <property type="match status" value="1"/>
</dbReference>
<feature type="transmembrane region" description="Helical" evidence="1">
    <location>
        <begin position="136"/>
        <end position="160"/>
    </location>
</feature>
<organism evidence="2 3">
    <name type="scientific">Kineothrix sedimenti</name>
    <dbReference type="NCBI Taxonomy" id="3123317"/>
    <lineage>
        <taxon>Bacteria</taxon>
        <taxon>Bacillati</taxon>
        <taxon>Bacillota</taxon>
        <taxon>Clostridia</taxon>
        <taxon>Lachnospirales</taxon>
        <taxon>Lachnospiraceae</taxon>
        <taxon>Kineothrix</taxon>
    </lineage>
</organism>
<feature type="transmembrane region" description="Helical" evidence="1">
    <location>
        <begin position="52"/>
        <end position="72"/>
    </location>
</feature>
<evidence type="ECO:0000313" key="3">
    <source>
        <dbReference type="Proteomes" id="UP001451571"/>
    </source>
</evidence>
<dbReference type="Pfam" id="PF06161">
    <property type="entry name" value="DUF975"/>
    <property type="match status" value="1"/>
</dbReference>
<feature type="transmembrane region" description="Helical" evidence="1">
    <location>
        <begin position="194"/>
        <end position="218"/>
    </location>
</feature>
<keyword evidence="3" id="KW-1185">Reference proteome</keyword>
<feature type="transmembrane region" description="Helical" evidence="1">
    <location>
        <begin position="106"/>
        <end position="130"/>
    </location>
</feature>
<evidence type="ECO:0000313" key="2">
    <source>
        <dbReference type="EMBL" id="XAH75136.1"/>
    </source>
</evidence>
<dbReference type="EMBL" id="CP146256">
    <property type="protein sequence ID" value="XAH75136.1"/>
    <property type="molecule type" value="Genomic_DNA"/>
</dbReference>
<evidence type="ECO:0000256" key="1">
    <source>
        <dbReference type="SAM" id="Phobius"/>
    </source>
</evidence>
<dbReference type="Proteomes" id="UP001451571">
    <property type="component" value="Chromosome"/>
</dbReference>
<dbReference type="RefSeq" id="WP_342758699.1">
    <property type="nucleotide sequence ID" value="NZ_CP146256.1"/>
</dbReference>
<protein>
    <submittedName>
        <fullName evidence="2">DUF975 family protein</fullName>
    </submittedName>
</protein>
<feature type="transmembrane region" description="Helical" evidence="1">
    <location>
        <begin position="21"/>
        <end position="46"/>
    </location>
</feature>
<keyword evidence="1" id="KW-0812">Transmembrane</keyword>
<dbReference type="PANTHER" id="PTHR40076">
    <property type="entry name" value="MEMBRANE PROTEIN-RELATED"/>
    <property type="match status" value="1"/>
</dbReference>
<dbReference type="InterPro" id="IPR010380">
    <property type="entry name" value="DUF975"/>
</dbReference>
<reference evidence="2 3" key="1">
    <citation type="submission" date="2024-02" db="EMBL/GenBank/DDBJ databases">
        <title>Bacterial strain from lacustrine sediment.</title>
        <authorList>
            <person name="Petit C."/>
            <person name="Fadhlaoui K."/>
        </authorList>
    </citation>
    <scope>NUCLEOTIDE SEQUENCE [LARGE SCALE GENOMIC DNA]</scope>
    <source>
        <strain evidence="2 3">IPX-CK</strain>
    </source>
</reference>
<keyword evidence="1" id="KW-0472">Membrane</keyword>
<accession>A0ABZ3F0Y3</accession>
<gene>
    <name evidence="2" type="ORF">V6984_05005</name>
</gene>
<name>A0ABZ3F0Y3_9FIRM</name>
<proteinExistence type="predicted"/>
<sequence length="241" mass="26956">MNNYKSSAELKAMAKEQLFGKYTTAVGAFVTVSAITLVMSTIPVFMIPHGSIVYTVIYYLVSFIISLFLGLFASGQAFFYLKVACGQPVSVGDVFIGFRLHPDKSILIQFTLSLTSYLCTAPAAIFQYLYLNGSNAVMLLLMSVSLIVGCIVLIFVSLLLSQAFYLLQDFPDYSAKELLKMSCHMMKGHKGRLFYIELSFLPLFLLGLLSCCIAYLWIIPYMNATMANFYMDLVKNQPKEQ</sequence>
<keyword evidence="1" id="KW-1133">Transmembrane helix</keyword>